<dbReference type="SUPFAM" id="SSF144232">
    <property type="entry name" value="HIT/MYND zinc finger-like"/>
    <property type="match status" value="1"/>
</dbReference>
<evidence type="ECO:0000256" key="2">
    <source>
        <dbReference type="SAM" id="MobiDB-lite"/>
    </source>
</evidence>
<dbReference type="EMBL" id="HG937694">
    <property type="protein sequence ID" value="CDP38219.1"/>
    <property type="molecule type" value="Genomic_DNA"/>
</dbReference>
<organism evidence="4">
    <name type="scientific">Blastobotrys adeninivorans</name>
    <name type="common">Yeast</name>
    <name type="synonym">Arxula adeninivorans</name>
    <dbReference type="NCBI Taxonomy" id="409370"/>
    <lineage>
        <taxon>Eukaryota</taxon>
        <taxon>Fungi</taxon>
        <taxon>Dikarya</taxon>
        <taxon>Ascomycota</taxon>
        <taxon>Saccharomycotina</taxon>
        <taxon>Dipodascomycetes</taxon>
        <taxon>Dipodascales</taxon>
        <taxon>Trichomonascaceae</taxon>
        <taxon>Blastobotrys</taxon>
    </lineage>
</organism>
<reference evidence="4" key="1">
    <citation type="submission" date="2014-02" db="EMBL/GenBank/DDBJ databases">
        <authorList>
            <person name="Genoscope - CEA"/>
        </authorList>
    </citation>
    <scope>NUCLEOTIDE SEQUENCE</scope>
    <source>
        <strain evidence="4">LS3</strain>
    </source>
</reference>
<dbReference type="PhylomeDB" id="A0A060TBS8"/>
<feature type="region of interest" description="Disordered" evidence="2">
    <location>
        <begin position="111"/>
        <end position="136"/>
    </location>
</feature>
<proteinExistence type="predicted"/>
<dbReference type="Pfam" id="PF04438">
    <property type="entry name" value="zf-HIT"/>
    <property type="match status" value="1"/>
</dbReference>
<accession>A0A060TBS8</accession>
<keyword evidence="1" id="KW-0862">Zinc</keyword>
<evidence type="ECO:0000259" key="3">
    <source>
        <dbReference type="PROSITE" id="PS51083"/>
    </source>
</evidence>
<sequence length="169" mass="19120">MIRTKQDDQEAIRPGLASKSSKAISQEDVSCAFCGVLNPSYVCPKCELPYCSVSCYKSSKHVQCVDVFKSENGQRASKEEQRRIKQLLSQYNPVTSEDQVDKEWRYVLPPGVKMEDAKGETEESDNDESNGNDGYLERVVENASDEELWNMLTEEEKKGFLEFAKANTT</sequence>
<feature type="domain" description="HIT-type" evidence="3">
    <location>
        <begin position="31"/>
        <end position="64"/>
    </location>
</feature>
<dbReference type="PANTHER" id="PTHR15555:SF0">
    <property type="entry name" value="ZINC FINGER HIT DOMAIN-CONTAINING PROTEIN 2"/>
    <property type="match status" value="1"/>
</dbReference>
<dbReference type="Gene3D" id="3.30.60.190">
    <property type="match status" value="1"/>
</dbReference>
<dbReference type="InterPro" id="IPR007529">
    <property type="entry name" value="Znf_HIT"/>
</dbReference>
<dbReference type="PROSITE" id="PS51083">
    <property type="entry name" value="ZF_HIT"/>
    <property type="match status" value="1"/>
</dbReference>
<evidence type="ECO:0000256" key="1">
    <source>
        <dbReference type="PROSITE-ProRule" id="PRU00453"/>
    </source>
</evidence>
<protein>
    <submittedName>
        <fullName evidence="4">ARAD1D29810p</fullName>
    </submittedName>
</protein>
<keyword evidence="1" id="KW-0479">Metal-binding</keyword>
<dbReference type="CDD" id="cd23024">
    <property type="entry name" value="zf-HIT_ZNHIT2-3"/>
    <property type="match status" value="1"/>
</dbReference>
<keyword evidence="1" id="KW-0863">Zinc-finger</keyword>
<evidence type="ECO:0000313" key="4">
    <source>
        <dbReference type="EMBL" id="CDP38219.1"/>
    </source>
</evidence>
<gene>
    <name evidence="4" type="ORF">GNLVRS02_ARAD1D29810g</name>
</gene>
<name>A0A060TBS8_BLAAD</name>
<reference evidence="4" key="2">
    <citation type="submission" date="2014-06" db="EMBL/GenBank/DDBJ databases">
        <title>The complete genome of Blastobotrys (Arxula) adeninivorans LS3 - a yeast of biotechnological interest.</title>
        <authorList>
            <person name="Kunze G."/>
            <person name="Gaillardin C."/>
            <person name="Czernicka M."/>
            <person name="Durrens P."/>
            <person name="Martin T."/>
            <person name="Boer E."/>
            <person name="Gabaldon T."/>
            <person name="Cruz J."/>
            <person name="Talla E."/>
            <person name="Marck C."/>
            <person name="Goffeau A."/>
            <person name="Barbe V."/>
            <person name="Baret P."/>
            <person name="Baronian K."/>
            <person name="Beier S."/>
            <person name="Bleykasten C."/>
            <person name="Bode R."/>
            <person name="Casaregola S."/>
            <person name="Despons L."/>
            <person name="Fairhead C."/>
            <person name="Giersberg M."/>
            <person name="Gierski P."/>
            <person name="Hahnel U."/>
            <person name="Hartmann A."/>
            <person name="Jankowska D."/>
            <person name="Jubin C."/>
            <person name="Jung P."/>
            <person name="Lafontaine I."/>
            <person name="Leh-Louis V."/>
            <person name="Lemaire M."/>
            <person name="Marcet-Houben M."/>
            <person name="Mascher M."/>
            <person name="Morel G."/>
            <person name="Richard G.-F."/>
            <person name="Riechen J."/>
            <person name="Sacerdot C."/>
            <person name="Sarkar A."/>
            <person name="Savel G."/>
            <person name="Schacherer J."/>
            <person name="Sherman D."/>
            <person name="Straub M.-L."/>
            <person name="Stein N."/>
            <person name="Thierry A."/>
            <person name="Trautwein-Schult A."/>
            <person name="Westhof E."/>
            <person name="Worch S."/>
            <person name="Dujon B."/>
            <person name="Souciet J.-L."/>
            <person name="Wincker P."/>
            <person name="Scholz U."/>
            <person name="Neuveglise N."/>
        </authorList>
    </citation>
    <scope>NUCLEOTIDE SEQUENCE</scope>
    <source>
        <strain evidence="4">LS3</strain>
    </source>
</reference>
<dbReference type="InterPro" id="IPR039646">
    <property type="entry name" value="ZNHIT2"/>
</dbReference>
<dbReference type="PANTHER" id="PTHR15555">
    <property type="entry name" value="ZINC FINGER HIT DOMAIN CONTAINING PROTEIN 2 PROTEIN FON -RELATED"/>
    <property type="match status" value="1"/>
</dbReference>
<dbReference type="GO" id="GO:0008270">
    <property type="term" value="F:zinc ion binding"/>
    <property type="evidence" value="ECO:0007669"/>
    <property type="project" value="UniProtKB-UniRule"/>
</dbReference>
<dbReference type="AlphaFoldDB" id="A0A060TBS8"/>